<gene>
    <name evidence="1" type="ORF">NP493_519g02020</name>
</gene>
<dbReference type="AlphaFoldDB" id="A0AAD9KY75"/>
<comment type="caution">
    <text evidence="1">The sequence shown here is derived from an EMBL/GenBank/DDBJ whole genome shotgun (WGS) entry which is preliminary data.</text>
</comment>
<sequence>MSSCKSTRVSSTEEISSVLQQQKHTSSCFVHKHIGEQLTDNTHVCESLGDRDPSSRLRSAATVNFVSTYTGVFHQQVATRVSLPHELLGSSHKSRHQFCIHLAHIKIYTVT</sequence>
<dbReference type="Proteomes" id="UP001209878">
    <property type="component" value="Unassembled WGS sequence"/>
</dbReference>
<evidence type="ECO:0000313" key="1">
    <source>
        <dbReference type="EMBL" id="KAK2178993.1"/>
    </source>
</evidence>
<name>A0AAD9KY75_RIDPI</name>
<dbReference type="EMBL" id="JAODUO010000519">
    <property type="protein sequence ID" value="KAK2178993.1"/>
    <property type="molecule type" value="Genomic_DNA"/>
</dbReference>
<reference evidence="1" key="1">
    <citation type="journal article" date="2023" name="Mol. Biol. Evol.">
        <title>Third-Generation Sequencing Reveals the Adaptive Role of the Epigenome in Three Deep-Sea Polychaetes.</title>
        <authorList>
            <person name="Perez M."/>
            <person name="Aroh O."/>
            <person name="Sun Y."/>
            <person name="Lan Y."/>
            <person name="Juniper S.K."/>
            <person name="Young C.R."/>
            <person name="Angers B."/>
            <person name="Qian P.Y."/>
        </authorList>
    </citation>
    <scope>NUCLEOTIDE SEQUENCE</scope>
    <source>
        <strain evidence="1">R07B-5</strain>
    </source>
</reference>
<evidence type="ECO:0000313" key="2">
    <source>
        <dbReference type="Proteomes" id="UP001209878"/>
    </source>
</evidence>
<organism evidence="1 2">
    <name type="scientific">Ridgeia piscesae</name>
    <name type="common">Tubeworm</name>
    <dbReference type="NCBI Taxonomy" id="27915"/>
    <lineage>
        <taxon>Eukaryota</taxon>
        <taxon>Metazoa</taxon>
        <taxon>Spiralia</taxon>
        <taxon>Lophotrochozoa</taxon>
        <taxon>Annelida</taxon>
        <taxon>Polychaeta</taxon>
        <taxon>Sedentaria</taxon>
        <taxon>Canalipalpata</taxon>
        <taxon>Sabellida</taxon>
        <taxon>Siboglinidae</taxon>
        <taxon>Ridgeia</taxon>
    </lineage>
</organism>
<accession>A0AAD9KY75</accession>
<proteinExistence type="predicted"/>
<protein>
    <submittedName>
        <fullName evidence="1">Uncharacterized protein</fullName>
    </submittedName>
</protein>
<keyword evidence="2" id="KW-1185">Reference proteome</keyword>